<evidence type="ECO:0000259" key="2">
    <source>
        <dbReference type="Pfam" id="PF16571"/>
    </source>
</evidence>
<dbReference type="RefSeq" id="WP_126831216.1">
    <property type="nucleotide sequence ID" value="NZ_CBCRYB010000004.1"/>
</dbReference>
<dbReference type="InterPro" id="IPR038344">
    <property type="entry name" value="EF-G_N_sf"/>
</dbReference>
<keyword evidence="3" id="KW-0648">Protein biosynthesis</keyword>
<reference evidence="3 4" key="1">
    <citation type="submission" date="2017-05" db="EMBL/GenBank/DDBJ databases">
        <title>Vagococcus spp. assemblies.</title>
        <authorList>
            <person name="Gulvik C.A."/>
        </authorList>
    </citation>
    <scope>NUCLEOTIDE SEQUENCE [LARGE SCALE GENOMIC DNA]</scope>
    <source>
        <strain evidence="3 4">CCUG 41755</strain>
    </source>
</reference>
<dbReference type="InterPro" id="IPR032330">
    <property type="entry name" value="EF-G-binding_C"/>
</dbReference>
<dbReference type="InterPro" id="IPR010841">
    <property type="entry name" value="EF-G-binding_N"/>
</dbReference>
<dbReference type="CDD" id="cd16342">
    <property type="entry name" value="FusC_FusB"/>
    <property type="match status" value="1"/>
</dbReference>
<sequence>MTKFIKPYQYNIIEEQAITITTSQRSVNDTQTVATLKALAIEKIMAEFPEATAEQKELLKEPLNLGKAQRDLERYLMKVKTYVIPFKVPSDKGLQKVFAKTKKLSIPKWEEVDLAHQTFYGWNDSGKQRKYLISYQDDKLVGLEGTLSPDVKKGICAICHGTSGVSLFMAKGKVSKEGNYLTKGNYICHNSDTCNRQLQSLDELARFLKIVTPKK</sequence>
<dbReference type="GO" id="GO:0003746">
    <property type="term" value="F:translation elongation factor activity"/>
    <property type="evidence" value="ECO:0007669"/>
    <property type="project" value="UniProtKB-KW"/>
</dbReference>
<dbReference type="OrthoDB" id="1891078at2"/>
<organism evidence="3 4">
    <name type="scientific">Vagococcus fessus</name>
    <dbReference type="NCBI Taxonomy" id="120370"/>
    <lineage>
        <taxon>Bacteria</taxon>
        <taxon>Bacillati</taxon>
        <taxon>Bacillota</taxon>
        <taxon>Bacilli</taxon>
        <taxon>Lactobacillales</taxon>
        <taxon>Enterococcaceae</taxon>
        <taxon>Vagococcus</taxon>
    </lineage>
</organism>
<evidence type="ECO:0000259" key="1">
    <source>
        <dbReference type="Pfam" id="PF07299"/>
    </source>
</evidence>
<feature type="domain" description="Elongation factor G-binding protein N-terminal" evidence="1">
    <location>
        <begin position="4"/>
        <end position="87"/>
    </location>
</feature>
<dbReference type="EMBL" id="NGJY01000002">
    <property type="protein sequence ID" value="RSU03005.1"/>
    <property type="molecule type" value="Genomic_DNA"/>
</dbReference>
<protein>
    <submittedName>
        <fullName evidence="3">Elongation factor G-binding protein</fullName>
    </submittedName>
</protein>
<feature type="domain" description="Elongation factor G-binding protein C-terminal treble-clef zinc-finger" evidence="2">
    <location>
        <begin position="101"/>
        <end position="198"/>
    </location>
</feature>
<evidence type="ECO:0000313" key="3">
    <source>
        <dbReference type="EMBL" id="RSU03005.1"/>
    </source>
</evidence>
<dbReference type="Pfam" id="PF16571">
    <property type="entry name" value="FBP_C"/>
    <property type="match status" value="1"/>
</dbReference>
<dbReference type="Pfam" id="PF07299">
    <property type="entry name" value="EF-G-binding_N"/>
    <property type="match status" value="1"/>
</dbReference>
<dbReference type="Proteomes" id="UP000287101">
    <property type="component" value="Unassembled WGS sequence"/>
</dbReference>
<proteinExistence type="predicted"/>
<comment type="caution">
    <text evidence="3">The sequence shown here is derived from an EMBL/GenBank/DDBJ whole genome shotgun (WGS) entry which is preliminary data.</text>
</comment>
<evidence type="ECO:0000313" key="4">
    <source>
        <dbReference type="Proteomes" id="UP000287101"/>
    </source>
</evidence>
<gene>
    <name evidence="3" type="ORF">CBF31_04570</name>
</gene>
<accession>A0A430A7D7</accession>
<dbReference type="Gene3D" id="1.20.1280.250">
    <property type="match status" value="1"/>
</dbReference>
<name>A0A430A7D7_9ENTE</name>
<keyword evidence="3" id="KW-0251">Elongation factor</keyword>
<dbReference type="AlphaFoldDB" id="A0A430A7D7"/>
<keyword evidence="4" id="KW-1185">Reference proteome</keyword>